<dbReference type="GO" id="GO:0030414">
    <property type="term" value="F:peptidase inhibitor activity"/>
    <property type="evidence" value="ECO:0007669"/>
    <property type="project" value="TreeGrafter"/>
</dbReference>
<dbReference type="CDD" id="cd00866">
    <property type="entry name" value="PEBP_euk"/>
    <property type="match status" value="1"/>
</dbReference>
<name>A0A9W9R7H7_9EURO</name>
<reference evidence="2" key="1">
    <citation type="submission" date="2022-11" db="EMBL/GenBank/DDBJ databases">
        <authorList>
            <person name="Petersen C."/>
        </authorList>
    </citation>
    <scope>NUCLEOTIDE SEQUENCE</scope>
    <source>
        <strain evidence="2">IBT 29864</strain>
    </source>
</reference>
<dbReference type="InterPro" id="IPR036610">
    <property type="entry name" value="PEBP-like_sf"/>
</dbReference>
<keyword evidence="3" id="KW-1185">Reference proteome</keyword>
<dbReference type="AlphaFoldDB" id="A0A9W9R7H7"/>
<dbReference type="SUPFAM" id="SSF103473">
    <property type="entry name" value="MFS general substrate transporter"/>
    <property type="match status" value="1"/>
</dbReference>
<dbReference type="InterPro" id="IPR008914">
    <property type="entry name" value="PEBP"/>
</dbReference>
<dbReference type="GO" id="GO:0046578">
    <property type="term" value="P:regulation of Ras protein signal transduction"/>
    <property type="evidence" value="ECO:0007669"/>
    <property type="project" value="TreeGrafter"/>
</dbReference>
<dbReference type="Proteomes" id="UP001147782">
    <property type="component" value="Unassembled WGS sequence"/>
</dbReference>
<comment type="caution">
    <text evidence="2">The sequence shown here is derived from an EMBL/GenBank/DDBJ whole genome shotgun (WGS) entry which is preliminary data.</text>
</comment>
<evidence type="ECO:0000313" key="3">
    <source>
        <dbReference type="Proteomes" id="UP001147782"/>
    </source>
</evidence>
<dbReference type="PANTHER" id="PTHR11362:SF141">
    <property type="entry name" value="PHOSPHATIDYLETHANOLAMINE-BINDING PROTEIN"/>
    <property type="match status" value="1"/>
</dbReference>
<dbReference type="RefSeq" id="XP_056548959.1">
    <property type="nucleotide sequence ID" value="XM_056705736.1"/>
</dbReference>
<organism evidence="2 3">
    <name type="scientific">Penicillium cataractarum</name>
    <dbReference type="NCBI Taxonomy" id="2100454"/>
    <lineage>
        <taxon>Eukaryota</taxon>
        <taxon>Fungi</taxon>
        <taxon>Dikarya</taxon>
        <taxon>Ascomycota</taxon>
        <taxon>Pezizomycotina</taxon>
        <taxon>Eurotiomycetes</taxon>
        <taxon>Eurotiomycetidae</taxon>
        <taxon>Eurotiales</taxon>
        <taxon>Aspergillaceae</taxon>
        <taxon>Penicillium</taxon>
    </lineage>
</organism>
<keyword evidence="1" id="KW-1133">Transmembrane helix</keyword>
<dbReference type="InterPro" id="IPR035810">
    <property type="entry name" value="PEBP_euk"/>
</dbReference>
<dbReference type="GO" id="GO:0030162">
    <property type="term" value="P:regulation of proteolysis"/>
    <property type="evidence" value="ECO:0007669"/>
    <property type="project" value="TreeGrafter"/>
</dbReference>
<dbReference type="InterPro" id="IPR036259">
    <property type="entry name" value="MFS_trans_sf"/>
</dbReference>
<keyword evidence="1" id="KW-0812">Transmembrane</keyword>
<reference evidence="2" key="2">
    <citation type="journal article" date="2023" name="IMA Fungus">
        <title>Comparative genomic study of the Penicillium genus elucidates a diverse pangenome and 15 lateral gene transfer events.</title>
        <authorList>
            <person name="Petersen C."/>
            <person name="Sorensen T."/>
            <person name="Nielsen M.R."/>
            <person name="Sondergaard T.E."/>
            <person name="Sorensen J.L."/>
            <person name="Fitzpatrick D.A."/>
            <person name="Frisvad J.C."/>
            <person name="Nielsen K.L."/>
        </authorList>
    </citation>
    <scope>NUCLEOTIDE SEQUENCE</scope>
    <source>
        <strain evidence="2">IBT 29864</strain>
    </source>
</reference>
<sequence>MLASAAIAVYGSFLAYIFPFWAILLMVFISCFCMTAAYNIMNVLIVDLYYTTPATAMAANNLVRCFLGAGTTAAANPLINAIGTQWTYLAVSGVLVAVTSLLLLVYFKGWNWRRGQAESLLPSVTCRYPSQAWIQPGSTLDVQDTGPRPEIGTVGLDCNTRYLILSLDLDVVFPGTGIQTVILHWYQSNFTFDCSRDGNLKVLKPGEDDGSSHTAPYIAPQPPPGTNHRYIFLLFNQPQSYGFPECFAHIPPQTKDARSGFDIREFMLAAGLDPPVAINYFYGRRKPSHEKQPMPSSSVTKTYFKSLDCQVTASAM</sequence>
<evidence type="ECO:0008006" key="4">
    <source>
        <dbReference type="Google" id="ProtNLM"/>
    </source>
</evidence>
<dbReference type="Gene3D" id="3.90.280.10">
    <property type="entry name" value="PEBP-like"/>
    <property type="match status" value="1"/>
</dbReference>
<dbReference type="PANTHER" id="PTHR11362">
    <property type="entry name" value="PHOSPHATIDYLETHANOLAMINE-BINDING PROTEIN"/>
    <property type="match status" value="1"/>
</dbReference>
<dbReference type="EMBL" id="JAPZBS010000011">
    <property type="protein sequence ID" value="KAJ5354390.1"/>
    <property type="molecule type" value="Genomic_DNA"/>
</dbReference>
<accession>A0A9W9R7H7</accession>
<dbReference type="SUPFAM" id="SSF49777">
    <property type="entry name" value="PEBP-like"/>
    <property type="match status" value="1"/>
</dbReference>
<protein>
    <recommendedName>
        <fullName evidence="4">Phosphatidylethanolamine-binding protein</fullName>
    </recommendedName>
</protein>
<dbReference type="Pfam" id="PF01161">
    <property type="entry name" value="PBP"/>
    <property type="match status" value="1"/>
</dbReference>
<proteinExistence type="predicted"/>
<evidence type="ECO:0000256" key="1">
    <source>
        <dbReference type="SAM" id="Phobius"/>
    </source>
</evidence>
<gene>
    <name evidence="2" type="ORF">N7496_012823</name>
</gene>
<keyword evidence="1" id="KW-0472">Membrane</keyword>
<dbReference type="GO" id="GO:0005543">
    <property type="term" value="F:phospholipid binding"/>
    <property type="evidence" value="ECO:0007669"/>
    <property type="project" value="TreeGrafter"/>
</dbReference>
<dbReference type="GeneID" id="81444915"/>
<feature type="transmembrane region" description="Helical" evidence="1">
    <location>
        <begin position="88"/>
        <end position="107"/>
    </location>
</feature>
<dbReference type="OrthoDB" id="440553at2759"/>
<evidence type="ECO:0000313" key="2">
    <source>
        <dbReference type="EMBL" id="KAJ5354390.1"/>
    </source>
</evidence>